<evidence type="ECO:0000313" key="9">
    <source>
        <dbReference type="Proteomes" id="UP001597338"/>
    </source>
</evidence>
<evidence type="ECO:0000256" key="5">
    <source>
        <dbReference type="PROSITE-ProRule" id="PRU00169"/>
    </source>
</evidence>
<dbReference type="InterPro" id="IPR011006">
    <property type="entry name" value="CheY-like_superfamily"/>
</dbReference>
<organism evidence="8 9">
    <name type="scientific">Promicromonospora aerolata</name>
    <dbReference type="NCBI Taxonomy" id="195749"/>
    <lineage>
        <taxon>Bacteria</taxon>
        <taxon>Bacillati</taxon>
        <taxon>Actinomycetota</taxon>
        <taxon>Actinomycetes</taxon>
        <taxon>Micrococcales</taxon>
        <taxon>Promicromonosporaceae</taxon>
        <taxon>Promicromonospora</taxon>
    </lineage>
</organism>
<dbReference type="InterPro" id="IPR058245">
    <property type="entry name" value="NreC/VraR/RcsB-like_REC"/>
</dbReference>
<dbReference type="SMART" id="SM00421">
    <property type="entry name" value="HTH_LUXR"/>
    <property type="match status" value="1"/>
</dbReference>
<dbReference type="RefSeq" id="WP_377200797.1">
    <property type="nucleotide sequence ID" value="NZ_JBHUHF010000001.1"/>
</dbReference>
<evidence type="ECO:0000256" key="3">
    <source>
        <dbReference type="ARBA" id="ARBA00023125"/>
    </source>
</evidence>
<evidence type="ECO:0000259" key="7">
    <source>
        <dbReference type="PROSITE" id="PS50110"/>
    </source>
</evidence>
<dbReference type="PROSITE" id="PS50043">
    <property type="entry name" value="HTH_LUXR_2"/>
    <property type="match status" value="1"/>
</dbReference>
<dbReference type="InterPro" id="IPR000792">
    <property type="entry name" value="Tscrpt_reg_LuxR_C"/>
</dbReference>
<dbReference type="Pfam" id="PF00072">
    <property type="entry name" value="Response_reg"/>
    <property type="match status" value="1"/>
</dbReference>
<dbReference type="InterPro" id="IPR016032">
    <property type="entry name" value="Sig_transdc_resp-reg_C-effctor"/>
</dbReference>
<dbReference type="InterPro" id="IPR039420">
    <property type="entry name" value="WalR-like"/>
</dbReference>
<evidence type="ECO:0000256" key="1">
    <source>
        <dbReference type="ARBA" id="ARBA00022553"/>
    </source>
</evidence>
<feature type="domain" description="HTH luxR-type" evidence="6">
    <location>
        <begin position="168"/>
        <end position="233"/>
    </location>
</feature>
<keyword evidence="1 5" id="KW-0597">Phosphoprotein</keyword>
<keyword evidence="2" id="KW-0805">Transcription regulation</keyword>
<evidence type="ECO:0000256" key="2">
    <source>
        <dbReference type="ARBA" id="ARBA00023015"/>
    </source>
</evidence>
<dbReference type="Pfam" id="PF00196">
    <property type="entry name" value="GerE"/>
    <property type="match status" value="1"/>
</dbReference>
<dbReference type="PANTHER" id="PTHR43214:SF24">
    <property type="entry name" value="TRANSCRIPTIONAL REGULATORY PROTEIN NARL-RELATED"/>
    <property type="match status" value="1"/>
</dbReference>
<dbReference type="SMART" id="SM00448">
    <property type="entry name" value="REC"/>
    <property type="match status" value="1"/>
</dbReference>
<evidence type="ECO:0000313" key="8">
    <source>
        <dbReference type="EMBL" id="MFD2025829.1"/>
    </source>
</evidence>
<dbReference type="SUPFAM" id="SSF46894">
    <property type="entry name" value="C-terminal effector domain of the bipartite response regulators"/>
    <property type="match status" value="1"/>
</dbReference>
<proteinExistence type="predicted"/>
<dbReference type="InterPro" id="IPR001789">
    <property type="entry name" value="Sig_transdc_resp-reg_receiver"/>
</dbReference>
<comment type="caution">
    <text evidence="8">The sequence shown here is derived from an EMBL/GenBank/DDBJ whole genome shotgun (WGS) entry which is preliminary data.</text>
</comment>
<accession>A0ABW4V5W5</accession>
<sequence length="241" mass="25870">MHPVPADDVPADDVPAARQTIDVLLADDDPVVRFGLTMMLSGAPDLRVVAEASNGAEAVELARRHRPDVVLMDIRMPGTDGLTATEMLRSRSPAPQVMMLTTFDADAHVLRALRAGAAGYLLKDTPPDELVVAIRHAAKGRPVLSPEVTRRLIARVAESGQDTRGAAARRRLDVLSERERVIAVEIGAGRSNAEIAARQHLGLTTVKSHASAILAKLDLNNRVQVALLVHDAGLDQPNRPE</sequence>
<name>A0ABW4V5W5_9MICO</name>
<dbReference type="PANTHER" id="PTHR43214">
    <property type="entry name" value="TWO-COMPONENT RESPONSE REGULATOR"/>
    <property type="match status" value="1"/>
</dbReference>
<gene>
    <name evidence="8" type="ORF">ACFSL2_09935</name>
</gene>
<keyword evidence="4" id="KW-0804">Transcription</keyword>
<evidence type="ECO:0000259" key="6">
    <source>
        <dbReference type="PROSITE" id="PS50043"/>
    </source>
</evidence>
<feature type="domain" description="Response regulatory" evidence="7">
    <location>
        <begin position="22"/>
        <end position="138"/>
    </location>
</feature>
<dbReference type="EMBL" id="JBHUHF010000001">
    <property type="protein sequence ID" value="MFD2025829.1"/>
    <property type="molecule type" value="Genomic_DNA"/>
</dbReference>
<dbReference type="CDD" id="cd17535">
    <property type="entry name" value="REC_NarL-like"/>
    <property type="match status" value="1"/>
</dbReference>
<dbReference type="SUPFAM" id="SSF52172">
    <property type="entry name" value="CheY-like"/>
    <property type="match status" value="1"/>
</dbReference>
<dbReference type="PRINTS" id="PR00038">
    <property type="entry name" value="HTHLUXR"/>
</dbReference>
<dbReference type="PROSITE" id="PS50110">
    <property type="entry name" value="RESPONSE_REGULATORY"/>
    <property type="match status" value="1"/>
</dbReference>
<protein>
    <submittedName>
        <fullName evidence="8">Response regulator</fullName>
    </submittedName>
</protein>
<evidence type="ECO:0000256" key="4">
    <source>
        <dbReference type="ARBA" id="ARBA00023163"/>
    </source>
</evidence>
<keyword evidence="3" id="KW-0238">DNA-binding</keyword>
<dbReference type="CDD" id="cd06170">
    <property type="entry name" value="LuxR_C_like"/>
    <property type="match status" value="1"/>
</dbReference>
<reference evidence="9" key="1">
    <citation type="journal article" date="2019" name="Int. J. Syst. Evol. Microbiol.">
        <title>The Global Catalogue of Microorganisms (GCM) 10K type strain sequencing project: providing services to taxonomists for standard genome sequencing and annotation.</title>
        <authorList>
            <consortium name="The Broad Institute Genomics Platform"/>
            <consortium name="The Broad Institute Genome Sequencing Center for Infectious Disease"/>
            <person name="Wu L."/>
            <person name="Ma J."/>
        </authorList>
    </citation>
    <scope>NUCLEOTIDE SEQUENCE [LARGE SCALE GENOMIC DNA]</scope>
    <source>
        <strain evidence="9">CCM 7043</strain>
    </source>
</reference>
<feature type="modified residue" description="4-aspartylphosphate" evidence="5">
    <location>
        <position position="73"/>
    </location>
</feature>
<dbReference type="Gene3D" id="3.40.50.2300">
    <property type="match status" value="1"/>
</dbReference>
<dbReference type="Proteomes" id="UP001597338">
    <property type="component" value="Unassembled WGS sequence"/>
</dbReference>
<keyword evidence="9" id="KW-1185">Reference proteome</keyword>